<proteinExistence type="predicted"/>
<keyword evidence="1" id="KW-0812">Transmembrane</keyword>
<evidence type="ECO:0000313" key="2">
    <source>
        <dbReference type="EMBL" id="QPD04743.1"/>
    </source>
</evidence>
<keyword evidence="1" id="KW-0472">Membrane</keyword>
<dbReference type="AlphaFoldDB" id="A0A7S8IZY1"/>
<dbReference type="Proteomes" id="UP000593737">
    <property type="component" value="Chromosome"/>
</dbReference>
<accession>A0A7S8IZY1</accession>
<evidence type="ECO:0000256" key="1">
    <source>
        <dbReference type="SAM" id="Phobius"/>
    </source>
</evidence>
<feature type="transmembrane region" description="Helical" evidence="1">
    <location>
        <begin position="40"/>
        <end position="61"/>
    </location>
</feature>
<protein>
    <submittedName>
        <fullName evidence="2">Uncharacterized protein</fullName>
    </submittedName>
</protein>
<name>A0A7S8IZY1_9BACT</name>
<dbReference type="EMBL" id="CP047423">
    <property type="protein sequence ID" value="QPD04743.1"/>
    <property type="molecule type" value="Genomic_DNA"/>
</dbReference>
<dbReference type="KEGG" id="nkf:Nkreftii_002517"/>
<gene>
    <name evidence="2" type="ORF">Nkreftii_002517</name>
</gene>
<evidence type="ECO:0000313" key="3">
    <source>
        <dbReference type="Proteomes" id="UP000593737"/>
    </source>
</evidence>
<organism evidence="2 3">
    <name type="scientific">Candidatus Nitrospira kreftii</name>
    <dbReference type="NCBI Taxonomy" id="2652173"/>
    <lineage>
        <taxon>Bacteria</taxon>
        <taxon>Pseudomonadati</taxon>
        <taxon>Nitrospirota</taxon>
        <taxon>Nitrospiria</taxon>
        <taxon>Nitrospirales</taxon>
        <taxon>Nitrospiraceae</taxon>
        <taxon>Nitrospira</taxon>
    </lineage>
</organism>
<reference evidence="2 3" key="1">
    <citation type="journal article" date="2020" name="ISME J.">
        <title>Enrichment and physiological characterization of a novel comammox Nitrospira indicates ammonium inhibition of complete nitrification.</title>
        <authorList>
            <person name="Sakoula D."/>
            <person name="Koch H."/>
            <person name="Frank J."/>
            <person name="Jetten M.S.M."/>
            <person name="van Kessel M.A.H.J."/>
            <person name="Lucker S."/>
        </authorList>
    </citation>
    <scope>NUCLEOTIDE SEQUENCE [LARGE SCALE GENOMIC DNA]</scope>
    <source>
        <strain evidence="2">Comreactor17</strain>
    </source>
</reference>
<sequence>MVRIMPISATQRFRDIKEAHARVVGTRRQTRRSRWVTRRLIHFLSMCLSVGLVGLFHSLAWSESPAPSVHWGAMAFPDQYSTLTGGLTLNRFTPTDGLGNKYDSTVGNTLGFNLITMSWTHHWGGFLQGWSTNLTAGVSPTGDEPTQYLQNKVVHQLRQLPTVPTVDPRRETDAMIDGSITRWFPLFRPKVIFAGAGFSVGTIYQQGFLRAGIRRMPITPTLYSGSWGDVSARASVLGRISYQDNGAVLHSVRRTAGLVQPSIAFGQYVTTETGETIPTWEIEVALVWDSGIFVNTTGQSQEHFAWAIAGSCGPVRLETWNDSMGNIAERDYGPTYGATLTLDVFRVWNMIQGFRSNPTTNQSGAS</sequence>
<keyword evidence="1" id="KW-1133">Transmembrane helix</keyword>